<evidence type="ECO:0000256" key="1">
    <source>
        <dbReference type="ARBA" id="ARBA00022801"/>
    </source>
</evidence>
<gene>
    <name evidence="2" type="ORF">IAC54_01745</name>
</gene>
<comment type="caution">
    <text evidence="2">The sequence shown here is derived from an EMBL/GenBank/DDBJ whole genome shotgun (WGS) entry which is preliminary data.</text>
</comment>
<name>A0A9D9E2N7_9BACT</name>
<reference evidence="2" key="1">
    <citation type="submission" date="2020-10" db="EMBL/GenBank/DDBJ databases">
        <authorList>
            <person name="Gilroy R."/>
        </authorList>
    </citation>
    <scope>NUCLEOTIDE SEQUENCE</scope>
    <source>
        <strain evidence="2">G3-4614</strain>
    </source>
</reference>
<dbReference type="AlphaFoldDB" id="A0A9D9E2N7"/>
<proteinExistence type="predicted"/>
<dbReference type="InterPro" id="IPR007466">
    <property type="entry name" value="Peptidyl-Arg-deiminase_porph"/>
</dbReference>
<dbReference type="GO" id="GO:0004668">
    <property type="term" value="F:protein-arginine deiminase activity"/>
    <property type="evidence" value="ECO:0007669"/>
    <property type="project" value="InterPro"/>
</dbReference>
<keyword evidence="1" id="KW-0378">Hydrolase</keyword>
<evidence type="ECO:0000313" key="3">
    <source>
        <dbReference type="Proteomes" id="UP000823636"/>
    </source>
</evidence>
<dbReference type="GO" id="GO:0009446">
    <property type="term" value="P:putrescine biosynthetic process"/>
    <property type="evidence" value="ECO:0007669"/>
    <property type="project" value="InterPro"/>
</dbReference>
<dbReference type="SUPFAM" id="SSF55909">
    <property type="entry name" value="Pentein"/>
    <property type="match status" value="1"/>
</dbReference>
<dbReference type="Pfam" id="PF04371">
    <property type="entry name" value="PAD_porph"/>
    <property type="match status" value="1"/>
</dbReference>
<dbReference type="GO" id="GO:0047632">
    <property type="term" value="F:agmatine deiminase activity"/>
    <property type="evidence" value="ECO:0007669"/>
    <property type="project" value="TreeGrafter"/>
</dbReference>
<reference evidence="2" key="2">
    <citation type="journal article" date="2021" name="PeerJ">
        <title>Extensive microbial diversity within the chicken gut microbiome revealed by metagenomics and culture.</title>
        <authorList>
            <person name="Gilroy R."/>
            <person name="Ravi A."/>
            <person name="Getino M."/>
            <person name="Pursley I."/>
            <person name="Horton D.L."/>
            <person name="Alikhan N.F."/>
            <person name="Baker D."/>
            <person name="Gharbi K."/>
            <person name="Hall N."/>
            <person name="Watson M."/>
            <person name="Adriaenssens E.M."/>
            <person name="Foster-Nyarko E."/>
            <person name="Jarju S."/>
            <person name="Secka A."/>
            <person name="Antonio M."/>
            <person name="Oren A."/>
            <person name="Chaudhuri R.R."/>
            <person name="La Ragione R."/>
            <person name="Hildebrand F."/>
            <person name="Pallen M.J."/>
        </authorList>
    </citation>
    <scope>NUCLEOTIDE SEQUENCE</scope>
    <source>
        <strain evidence="2">G3-4614</strain>
    </source>
</reference>
<accession>A0A9D9E2N7</accession>
<organism evidence="2 3">
    <name type="scientific">Candidatus Caccoplasma merdipullorum</name>
    <dbReference type="NCBI Taxonomy" id="2840718"/>
    <lineage>
        <taxon>Bacteria</taxon>
        <taxon>Pseudomonadati</taxon>
        <taxon>Bacteroidota</taxon>
        <taxon>Bacteroidia</taxon>
        <taxon>Bacteroidales</taxon>
        <taxon>Bacteroidaceae</taxon>
        <taxon>Bacteroidaceae incertae sedis</taxon>
        <taxon>Candidatus Caccoplasma</taxon>
    </lineage>
</organism>
<protein>
    <submittedName>
        <fullName evidence="2">Agmatine deiminase family protein</fullName>
    </submittedName>
</protein>
<dbReference type="PANTHER" id="PTHR31377:SF0">
    <property type="entry name" value="AGMATINE DEIMINASE-RELATED"/>
    <property type="match status" value="1"/>
</dbReference>
<dbReference type="PANTHER" id="PTHR31377">
    <property type="entry name" value="AGMATINE DEIMINASE-RELATED"/>
    <property type="match status" value="1"/>
</dbReference>
<evidence type="ECO:0000313" key="2">
    <source>
        <dbReference type="EMBL" id="MBO8437607.1"/>
    </source>
</evidence>
<dbReference type="EMBL" id="JADIMW010000015">
    <property type="protein sequence ID" value="MBO8437607.1"/>
    <property type="molecule type" value="Genomic_DNA"/>
</dbReference>
<sequence length="352" mass="39932">MKRYILPPEWAEQSGIQLTWPHKDTDWNYMLDEVTECYVRIAVEISRREKLLIVTPHPEDVERLLEGKACKERIRYVEAPTDDTWARDHGGITVYDGDTRKYVILDFGFNGWGNKFRHSLDNAVTRRCFSEGVLDAGYEDNNDFILEGGSIECDGDSTLMTTTECLMSQERNPALSRGEIEARLKKKFGVSNIIWLEHGRLEGDDTDGHIDTLARFAPDNTILYVRCSDAADTHYEELAEMEKEILKARNIHGEPYRTIPLPMADAVFADGERLPATYANFLIMNGAVLYPTYSQSENDRDAAVALSKAFPGYEIVGIDCLPLIKQHGSLHCITMQYPKGVLKPAAFTKQNR</sequence>
<dbReference type="Gene3D" id="3.75.10.10">
    <property type="entry name" value="L-arginine/glycine Amidinotransferase, Chain A"/>
    <property type="match status" value="1"/>
</dbReference>
<dbReference type="Proteomes" id="UP000823636">
    <property type="component" value="Unassembled WGS sequence"/>
</dbReference>